<evidence type="ECO:0000313" key="2">
    <source>
        <dbReference type="EMBL" id="MBM1715723.1"/>
    </source>
</evidence>
<dbReference type="Gene3D" id="3.30.420.610">
    <property type="entry name" value="LOTUS domain-like"/>
    <property type="match status" value="1"/>
</dbReference>
<evidence type="ECO:0000313" key="3">
    <source>
        <dbReference type="Proteomes" id="UP000732193"/>
    </source>
</evidence>
<comment type="caution">
    <text evidence="2">The sequence shown here is derived from an EMBL/GenBank/DDBJ whole genome shotgun (WGS) entry which is preliminary data.</text>
</comment>
<protein>
    <submittedName>
        <fullName evidence="2">OST-HTH/LOTUS domain-containing protein</fullName>
    </submittedName>
</protein>
<dbReference type="Pfam" id="PF12872">
    <property type="entry name" value="OST-HTH"/>
    <property type="match status" value="1"/>
</dbReference>
<feature type="domain" description="HTH OST-type" evidence="1">
    <location>
        <begin position="143"/>
        <end position="200"/>
    </location>
</feature>
<dbReference type="EMBL" id="JAFBRM010000008">
    <property type="protein sequence ID" value="MBM1715723.1"/>
    <property type="molecule type" value="Genomic_DNA"/>
</dbReference>
<dbReference type="RefSeq" id="WP_203243456.1">
    <property type="nucleotide sequence ID" value="NZ_JAFBRH010000004.1"/>
</dbReference>
<organism evidence="2 3">
    <name type="scientific">Sulfitobacter geojensis</name>
    <dbReference type="NCBI Taxonomy" id="1342299"/>
    <lineage>
        <taxon>Bacteria</taxon>
        <taxon>Pseudomonadati</taxon>
        <taxon>Pseudomonadota</taxon>
        <taxon>Alphaproteobacteria</taxon>
        <taxon>Rhodobacterales</taxon>
        <taxon>Roseobacteraceae</taxon>
        <taxon>Sulfitobacter</taxon>
    </lineage>
</organism>
<name>A0AAE3B7W2_9RHOB</name>
<dbReference type="InterPro" id="IPR025605">
    <property type="entry name" value="OST-HTH/LOTUS_dom"/>
</dbReference>
<accession>A0AAE3B7W2</accession>
<evidence type="ECO:0000259" key="1">
    <source>
        <dbReference type="Pfam" id="PF12872"/>
    </source>
</evidence>
<dbReference type="InterPro" id="IPR041966">
    <property type="entry name" value="LOTUS-like"/>
</dbReference>
<gene>
    <name evidence="2" type="ORF">JQV55_19290</name>
</gene>
<dbReference type="Proteomes" id="UP000732193">
    <property type="component" value="Unassembled WGS sequence"/>
</dbReference>
<sequence>MVGELIGSYVVADEVDATEKDTTRFPENSNWFSMQMQLSLPEAGFARIEDELKALVLLRNDLVHHFIDQHDLRSLDGCRRAQDALVATCSHIDQNLEQLQDWGADMEKMQRALSEALQSEAFRDIVADGISPVCNVDLYAVGVVRVLREAFGALAVDGWAPVAEAGRWITDRYPGHLPAKYGCRSWRQVVHEASTFEIRYFEMDGQRTACYQERVRPA</sequence>
<proteinExistence type="predicted"/>
<reference evidence="2 3" key="1">
    <citation type="submission" date="2021-01" db="EMBL/GenBank/DDBJ databases">
        <title>Diatom-associated Roseobacters Show Island Model of Population Structure.</title>
        <authorList>
            <person name="Qu L."/>
            <person name="Feng X."/>
            <person name="Chen Y."/>
            <person name="Li L."/>
            <person name="Wang X."/>
            <person name="Hu Z."/>
            <person name="Wang H."/>
            <person name="Luo H."/>
        </authorList>
    </citation>
    <scope>NUCLEOTIDE SEQUENCE [LARGE SCALE GENOMIC DNA]</scope>
    <source>
        <strain evidence="2 3">TR60-84</strain>
    </source>
</reference>
<dbReference type="CDD" id="cd10146">
    <property type="entry name" value="LabA_like_C"/>
    <property type="match status" value="1"/>
</dbReference>
<dbReference type="AlphaFoldDB" id="A0AAE3B7W2"/>
<keyword evidence="3" id="KW-1185">Reference proteome</keyword>